<keyword evidence="2" id="KW-0812">Transmembrane</keyword>
<proteinExistence type="predicted"/>
<dbReference type="Pfam" id="PF07332">
    <property type="entry name" value="Phage_holin_3_6"/>
    <property type="match status" value="1"/>
</dbReference>
<evidence type="ECO:0000256" key="1">
    <source>
        <dbReference type="SAM" id="MobiDB-lite"/>
    </source>
</evidence>
<keyword evidence="2" id="KW-1133">Transmembrane helix</keyword>
<name>A0A7L4YM32_9ACTN</name>
<accession>A0A7L4YM32</accession>
<evidence type="ECO:0000313" key="4">
    <source>
        <dbReference type="Proteomes" id="UP000463857"/>
    </source>
</evidence>
<feature type="transmembrane region" description="Helical" evidence="2">
    <location>
        <begin position="59"/>
        <end position="79"/>
    </location>
</feature>
<dbReference type="InterPro" id="IPR009937">
    <property type="entry name" value="Phage_holin_3_6"/>
</dbReference>
<dbReference type="AlphaFoldDB" id="A0A7L4YM32"/>
<feature type="compositionally biased region" description="Low complexity" evidence="1">
    <location>
        <begin position="145"/>
        <end position="158"/>
    </location>
</feature>
<organism evidence="3 4">
    <name type="scientific">Epidermidibacterium keratini</name>
    <dbReference type="NCBI Taxonomy" id="1891644"/>
    <lineage>
        <taxon>Bacteria</taxon>
        <taxon>Bacillati</taxon>
        <taxon>Actinomycetota</taxon>
        <taxon>Actinomycetes</taxon>
        <taxon>Sporichthyales</taxon>
        <taxon>Sporichthyaceae</taxon>
        <taxon>Epidermidibacterium</taxon>
    </lineage>
</organism>
<sequence length="187" mass="19754">MTTPRPRHAADEIDVAHPSVGTLVKEATEQVSTLVRGEIELAKTEVKGEIKKGVTGSGLLIGAVGVLLAGLPFLFVTLAEVLIGPVGLDRWLGYLIIFVLFIIVGAVLALLGLKKVKKVRAPKRTIESMKKNQALVEAVKTHDQPAGAAANPNRANLPQSNRPQPPAPPQPAPGSDQGRALPVSRHS</sequence>
<dbReference type="InParanoid" id="A0A7L4YM32"/>
<gene>
    <name evidence="3" type="ORF">EK0264_07375</name>
</gene>
<reference evidence="3 4" key="1">
    <citation type="journal article" date="2018" name="Int. J. Syst. Evol. Microbiol.">
        <title>Epidermidibacterium keratini gen. nov., sp. nov., a member of the family Sporichthyaceae, isolated from keratin epidermis.</title>
        <authorList>
            <person name="Lee D.G."/>
            <person name="Trujillo M.E."/>
            <person name="Kang S."/>
            <person name="Nam J.J."/>
            <person name="Kim Y.J."/>
        </authorList>
    </citation>
    <scope>NUCLEOTIDE SEQUENCE [LARGE SCALE GENOMIC DNA]</scope>
    <source>
        <strain evidence="3 4">EPI-7</strain>
    </source>
</reference>
<keyword evidence="2" id="KW-0472">Membrane</keyword>
<dbReference type="Proteomes" id="UP000463857">
    <property type="component" value="Chromosome"/>
</dbReference>
<dbReference type="RefSeq" id="WP_159544271.1">
    <property type="nucleotide sequence ID" value="NZ_CP047156.1"/>
</dbReference>
<dbReference type="OrthoDB" id="3828498at2"/>
<feature type="compositionally biased region" description="Pro residues" evidence="1">
    <location>
        <begin position="163"/>
        <end position="172"/>
    </location>
</feature>
<evidence type="ECO:0000313" key="3">
    <source>
        <dbReference type="EMBL" id="QHC00112.1"/>
    </source>
</evidence>
<feature type="transmembrane region" description="Helical" evidence="2">
    <location>
        <begin position="91"/>
        <end position="113"/>
    </location>
</feature>
<evidence type="ECO:0000256" key="2">
    <source>
        <dbReference type="SAM" id="Phobius"/>
    </source>
</evidence>
<protein>
    <submittedName>
        <fullName evidence="3">Phage holin family protein</fullName>
    </submittedName>
</protein>
<keyword evidence="4" id="KW-1185">Reference proteome</keyword>
<dbReference type="EMBL" id="CP047156">
    <property type="protein sequence ID" value="QHC00112.1"/>
    <property type="molecule type" value="Genomic_DNA"/>
</dbReference>
<feature type="region of interest" description="Disordered" evidence="1">
    <location>
        <begin position="140"/>
        <end position="187"/>
    </location>
</feature>
<dbReference type="KEGG" id="eke:EK0264_07375"/>